<accession>A0A1M4WCD0</accession>
<keyword evidence="3" id="KW-1185">Reference proteome</keyword>
<dbReference type="EMBL" id="FQTU01000007">
    <property type="protein sequence ID" value="SHE78835.1"/>
    <property type="molecule type" value="Genomic_DNA"/>
</dbReference>
<dbReference type="RefSeq" id="WP_159432068.1">
    <property type="nucleotide sequence ID" value="NZ_FQTU01000007.1"/>
</dbReference>
<evidence type="ECO:0000256" key="1">
    <source>
        <dbReference type="SAM" id="Coils"/>
    </source>
</evidence>
<dbReference type="AlphaFoldDB" id="A0A1M4WCD0"/>
<gene>
    <name evidence="2" type="ORF">SAMN02746064_01190</name>
</gene>
<proteinExistence type="predicted"/>
<feature type="coiled-coil region" evidence="1">
    <location>
        <begin position="15"/>
        <end position="45"/>
    </location>
</feature>
<reference evidence="2 3" key="1">
    <citation type="submission" date="2016-11" db="EMBL/GenBank/DDBJ databases">
        <authorList>
            <person name="Jaros S."/>
            <person name="Januszkiewicz K."/>
            <person name="Wedrychowicz H."/>
        </authorList>
    </citation>
    <scope>NUCLEOTIDE SEQUENCE [LARGE SCALE GENOMIC DNA]</scope>
    <source>
        <strain evidence="2 3">DSM 14828</strain>
    </source>
</reference>
<evidence type="ECO:0000313" key="3">
    <source>
        <dbReference type="Proteomes" id="UP000184251"/>
    </source>
</evidence>
<keyword evidence="1" id="KW-0175">Coiled coil</keyword>
<dbReference type="STRING" id="1120975.SAMN02746064_01190"/>
<dbReference type="Proteomes" id="UP000184251">
    <property type="component" value="Unassembled WGS sequence"/>
</dbReference>
<protein>
    <submittedName>
        <fullName evidence="2">Uncharacterized protein</fullName>
    </submittedName>
</protein>
<evidence type="ECO:0000313" key="2">
    <source>
        <dbReference type="EMBL" id="SHE78835.1"/>
    </source>
</evidence>
<organism evidence="2 3">
    <name type="scientific">Alkalibacter saccharofermentans DSM 14828</name>
    <dbReference type="NCBI Taxonomy" id="1120975"/>
    <lineage>
        <taxon>Bacteria</taxon>
        <taxon>Bacillati</taxon>
        <taxon>Bacillota</taxon>
        <taxon>Clostridia</taxon>
        <taxon>Eubacteriales</taxon>
        <taxon>Eubacteriaceae</taxon>
        <taxon>Alkalibacter</taxon>
    </lineage>
</organism>
<name>A0A1M4WCD0_9FIRM</name>
<sequence length="45" mass="4963">MQYVGLLAPIAFVFALSALAQVGSLKKEIDELKKEVKALKEESKK</sequence>